<protein>
    <recommendedName>
        <fullName evidence="1">C2H2-type domain-containing protein</fullName>
    </recommendedName>
</protein>
<dbReference type="SMART" id="SM00355">
    <property type="entry name" value="ZnF_C2H2"/>
    <property type="match status" value="2"/>
</dbReference>
<comment type="caution">
    <text evidence="2">The sequence shown here is derived from an EMBL/GenBank/DDBJ whole genome shotgun (WGS) entry which is preliminary data.</text>
</comment>
<dbReference type="EMBL" id="JAULSN010000008">
    <property type="protein sequence ID" value="KAK3365527.1"/>
    <property type="molecule type" value="Genomic_DNA"/>
</dbReference>
<dbReference type="AlphaFoldDB" id="A0AAE0JWX5"/>
<evidence type="ECO:0000313" key="2">
    <source>
        <dbReference type="EMBL" id="KAK3365527.1"/>
    </source>
</evidence>
<gene>
    <name evidence="2" type="ORF">B0T24DRAFT_391979</name>
</gene>
<proteinExistence type="predicted"/>
<dbReference type="Proteomes" id="UP001287356">
    <property type="component" value="Unassembled WGS sequence"/>
</dbReference>
<reference evidence="2" key="2">
    <citation type="submission" date="2023-06" db="EMBL/GenBank/DDBJ databases">
        <authorList>
            <consortium name="Lawrence Berkeley National Laboratory"/>
            <person name="Haridas S."/>
            <person name="Hensen N."/>
            <person name="Bonometti L."/>
            <person name="Westerberg I."/>
            <person name="Brannstrom I.O."/>
            <person name="Guillou S."/>
            <person name="Cros-Aarteil S."/>
            <person name="Calhoun S."/>
            <person name="Kuo A."/>
            <person name="Mondo S."/>
            <person name="Pangilinan J."/>
            <person name="Riley R."/>
            <person name="Labutti K."/>
            <person name="Andreopoulos B."/>
            <person name="Lipzen A."/>
            <person name="Chen C."/>
            <person name="Yanf M."/>
            <person name="Daum C."/>
            <person name="Ng V."/>
            <person name="Clum A."/>
            <person name="Steindorff A."/>
            <person name="Ohm R."/>
            <person name="Martin F."/>
            <person name="Silar P."/>
            <person name="Natvig D."/>
            <person name="Lalanne C."/>
            <person name="Gautier V."/>
            <person name="Ament-Velasquez S.L."/>
            <person name="Kruys A."/>
            <person name="Hutchinson M.I."/>
            <person name="Powell A.J."/>
            <person name="Barry K."/>
            <person name="Miller A.N."/>
            <person name="Grigoriev I.V."/>
            <person name="Debuchy R."/>
            <person name="Gladieux P."/>
            <person name="Thoren M.H."/>
            <person name="Johannesson H."/>
        </authorList>
    </citation>
    <scope>NUCLEOTIDE SEQUENCE</scope>
    <source>
        <strain evidence="2">CBS 958.72</strain>
    </source>
</reference>
<sequence>MSCLFSDRRSFNFNVSRQASRAHRGNISVSSSAPPYGTRQHNRLYRRPLCSEPTDIYKGREVQHTKRHTLPYLCPVDGCLRSVPGTGFYQTRDRDKHRDSHSAAASFRCPVEGCGGTATRDYNMVRHVKDQHKIKIKKADLHASAIVRSRRQR</sequence>
<dbReference type="Gene3D" id="3.30.160.60">
    <property type="entry name" value="Classic Zinc Finger"/>
    <property type="match status" value="1"/>
</dbReference>
<feature type="domain" description="C2H2-type" evidence="1">
    <location>
        <begin position="107"/>
        <end position="132"/>
    </location>
</feature>
<evidence type="ECO:0000313" key="3">
    <source>
        <dbReference type="Proteomes" id="UP001287356"/>
    </source>
</evidence>
<name>A0AAE0JWX5_9PEZI</name>
<evidence type="ECO:0000259" key="1">
    <source>
        <dbReference type="SMART" id="SM00355"/>
    </source>
</evidence>
<feature type="domain" description="C2H2-type" evidence="1">
    <location>
        <begin position="72"/>
        <end position="101"/>
    </location>
</feature>
<reference evidence="2" key="1">
    <citation type="journal article" date="2023" name="Mol. Phylogenet. Evol.">
        <title>Genome-scale phylogeny and comparative genomics of the fungal order Sordariales.</title>
        <authorList>
            <person name="Hensen N."/>
            <person name="Bonometti L."/>
            <person name="Westerberg I."/>
            <person name="Brannstrom I.O."/>
            <person name="Guillou S."/>
            <person name="Cros-Aarteil S."/>
            <person name="Calhoun S."/>
            <person name="Haridas S."/>
            <person name="Kuo A."/>
            <person name="Mondo S."/>
            <person name="Pangilinan J."/>
            <person name="Riley R."/>
            <person name="LaButti K."/>
            <person name="Andreopoulos B."/>
            <person name="Lipzen A."/>
            <person name="Chen C."/>
            <person name="Yan M."/>
            <person name="Daum C."/>
            <person name="Ng V."/>
            <person name="Clum A."/>
            <person name="Steindorff A."/>
            <person name="Ohm R.A."/>
            <person name="Martin F."/>
            <person name="Silar P."/>
            <person name="Natvig D.O."/>
            <person name="Lalanne C."/>
            <person name="Gautier V."/>
            <person name="Ament-Velasquez S.L."/>
            <person name="Kruys A."/>
            <person name="Hutchinson M.I."/>
            <person name="Powell A.J."/>
            <person name="Barry K."/>
            <person name="Miller A.N."/>
            <person name="Grigoriev I.V."/>
            <person name="Debuchy R."/>
            <person name="Gladieux P."/>
            <person name="Hiltunen Thoren M."/>
            <person name="Johannesson H."/>
        </authorList>
    </citation>
    <scope>NUCLEOTIDE SEQUENCE</scope>
    <source>
        <strain evidence="2">CBS 958.72</strain>
    </source>
</reference>
<dbReference type="InterPro" id="IPR013087">
    <property type="entry name" value="Znf_C2H2_type"/>
</dbReference>
<accession>A0AAE0JWX5</accession>
<organism evidence="2 3">
    <name type="scientific">Lasiosphaeria ovina</name>
    <dbReference type="NCBI Taxonomy" id="92902"/>
    <lineage>
        <taxon>Eukaryota</taxon>
        <taxon>Fungi</taxon>
        <taxon>Dikarya</taxon>
        <taxon>Ascomycota</taxon>
        <taxon>Pezizomycotina</taxon>
        <taxon>Sordariomycetes</taxon>
        <taxon>Sordariomycetidae</taxon>
        <taxon>Sordariales</taxon>
        <taxon>Lasiosphaeriaceae</taxon>
        <taxon>Lasiosphaeria</taxon>
    </lineage>
</organism>
<keyword evidence="3" id="KW-1185">Reference proteome</keyword>